<reference evidence="6 7" key="1">
    <citation type="journal article" date="2019" name="Sci. Rep.">
        <title>Comparative genomics of chytrid fungi reveal insights into the obligate biotrophic and pathogenic lifestyle of Synchytrium endobioticum.</title>
        <authorList>
            <person name="van de Vossenberg B.T.L.H."/>
            <person name="Warris S."/>
            <person name="Nguyen H.D.T."/>
            <person name="van Gent-Pelzer M.P.E."/>
            <person name="Joly D.L."/>
            <person name="van de Geest H.C."/>
            <person name="Bonants P.J.M."/>
            <person name="Smith D.S."/>
            <person name="Levesque C.A."/>
            <person name="van der Lee T.A.J."/>
        </authorList>
    </citation>
    <scope>NUCLEOTIDE SEQUENCE [LARGE SCALE GENOMIC DNA]</scope>
    <source>
        <strain evidence="6 7">CBS 675.73</strain>
    </source>
</reference>
<evidence type="ECO:0000256" key="3">
    <source>
        <dbReference type="ARBA" id="ARBA00023242"/>
    </source>
</evidence>
<gene>
    <name evidence="6" type="ORF">CcCBS67573_g09212</name>
</gene>
<evidence type="ECO:0000259" key="5">
    <source>
        <dbReference type="PROSITE" id="PS50089"/>
    </source>
</evidence>
<dbReference type="PANTHER" id="PTHR13063">
    <property type="entry name" value="ENOS INTERACTING PROTEIN"/>
    <property type="match status" value="1"/>
</dbReference>
<dbReference type="InterPro" id="IPR031790">
    <property type="entry name" value="Znf-NOSIP"/>
</dbReference>
<dbReference type="AlphaFoldDB" id="A0A507E370"/>
<dbReference type="InterPro" id="IPR016818">
    <property type="entry name" value="NOSIP"/>
</dbReference>
<dbReference type="InterPro" id="IPR001841">
    <property type="entry name" value="Znf_RING"/>
</dbReference>
<sequence length="337" mass="37254">MSRHSKNNTSLAFFTNAEREKLTYGTRKQRMGRDSMRNFDACFLCLQTARDPMMCGKGHLACKECFFENILTQKKEFQRMQSLYSTQQELLAKELDECQERVRMEEVAAFERTQTSVLAAVKNSKAETRVIDGTVFKGFKTPEGVIYVPDLDASSTSAAEKEKLFESMKELNKLDAKKPNLPSFWVPSLTPDAAPTKIEPLPSKVELQCTACEPPHTIPSFKKLIRVSFSYPNGGSGEKEKGAIESLDRDAEDAKKAVCPTCVKTFTNGSKITVIKLCGHAICKDCFSRFVKGTSKCHVCDGPYKAGNAVDLFVEGTGFASSGGLDKLAKKVGVAFQ</sequence>
<comment type="similarity">
    <text evidence="2">Belongs to the NOSIP family.</text>
</comment>
<evidence type="ECO:0000256" key="2">
    <source>
        <dbReference type="ARBA" id="ARBA00008126"/>
    </source>
</evidence>
<dbReference type="InterPro" id="IPR013083">
    <property type="entry name" value="Znf_RING/FYVE/PHD"/>
</dbReference>
<organism evidence="6 7">
    <name type="scientific">Chytriomyces confervae</name>
    <dbReference type="NCBI Taxonomy" id="246404"/>
    <lineage>
        <taxon>Eukaryota</taxon>
        <taxon>Fungi</taxon>
        <taxon>Fungi incertae sedis</taxon>
        <taxon>Chytridiomycota</taxon>
        <taxon>Chytridiomycota incertae sedis</taxon>
        <taxon>Chytridiomycetes</taxon>
        <taxon>Chytridiales</taxon>
        <taxon>Chytriomycetaceae</taxon>
        <taxon>Chytriomyces</taxon>
    </lineage>
</organism>
<protein>
    <recommendedName>
        <fullName evidence="5">RING-type domain-containing protein</fullName>
    </recommendedName>
</protein>
<dbReference type="STRING" id="246404.A0A507E370"/>
<dbReference type="Gene3D" id="3.30.40.10">
    <property type="entry name" value="Zinc/RING finger domain, C3HC4 (zinc finger)"/>
    <property type="match status" value="2"/>
</dbReference>
<dbReference type="PANTHER" id="PTHR13063:SF10">
    <property type="entry name" value="NITRIC OXIDE SYNTHASE-INTERACTING PROTEIN"/>
    <property type="match status" value="1"/>
</dbReference>
<dbReference type="GO" id="GO:0005634">
    <property type="term" value="C:nucleus"/>
    <property type="evidence" value="ECO:0007669"/>
    <property type="project" value="UniProtKB-SubCell"/>
</dbReference>
<keyword evidence="7" id="KW-1185">Reference proteome</keyword>
<keyword evidence="3" id="KW-0539">Nucleus</keyword>
<dbReference type="SUPFAM" id="SSF57850">
    <property type="entry name" value="RING/U-box"/>
    <property type="match status" value="2"/>
</dbReference>
<proteinExistence type="inferred from homology"/>
<accession>A0A507E370</accession>
<evidence type="ECO:0000313" key="6">
    <source>
        <dbReference type="EMBL" id="TPX57827.1"/>
    </source>
</evidence>
<dbReference type="Proteomes" id="UP000320333">
    <property type="component" value="Unassembled WGS sequence"/>
</dbReference>
<evidence type="ECO:0000256" key="4">
    <source>
        <dbReference type="PROSITE-ProRule" id="PRU00175"/>
    </source>
</evidence>
<keyword evidence="4" id="KW-0863">Zinc-finger</keyword>
<dbReference type="OrthoDB" id="116827at2759"/>
<keyword evidence="4" id="KW-0862">Zinc</keyword>
<dbReference type="PROSITE" id="PS50089">
    <property type="entry name" value="ZF_RING_2"/>
    <property type="match status" value="1"/>
</dbReference>
<feature type="domain" description="RING-type" evidence="5">
    <location>
        <begin position="259"/>
        <end position="301"/>
    </location>
</feature>
<dbReference type="EMBL" id="QEAP01000756">
    <property type="protein sequence ID" value="TPX57827.1"/>
    <property type="molecule type" value="Genomic_DNA"/>
</dbReference>
<name>A0A507E370_9FUNG</name>
<dbReference type="GO" id="GO:0061630">
    <property type="term" value="F:ubiquitin protein ligase activity"/>
    <property type="evidence" value="ECO:0007669"/>
    <property type="project" value="InterPro"/>
</dbReference>
<evidence type="ECO:0000313" key="7">
    <source>
        <dbReference type="Proteomes" id="UP000320333"/>
    </source>
</evidence>
<comment type="caution">
    <text evidence="6">The sequence shown here is derived from an EMBL/GenBank/DDBJ whole genome shotgun (WGS) entry which is preliminary data.</text>
</comment>
<dbReference type="GO" id="GO:0008270">
    <property type="term" value="F:zinc ion binding"/>
    <property type="evidence" value="ECO:0007669"/>
    <property type="project" value="UniProtKB-KW"/>
</dbReference>
<dbReference type="Pfam" id="PF15906">
    <property type="entry name" value="zf-NOSIP"/>
    <property type="match status" value="1"/>
</dbReference>
<keyword evidence="4" id="KW-0479">Metal-binding</keyword>
<comment type="subcellular location">
    <subcellularLocation>
        <location evidence="1">Nucleus</location>
    </subcellularLocation>
</comment>
<evidence type="ECO:0000256" key="1">
    <source>
        <dbReference type="ARBA" id="ARBA00004123"/>
    </source>
</evidence>